<sequence length="135" mass="14530">MDAGIALQAAIHAELTGDMTLVSLLGGARIFDRPPRGTPHPFVSFAEASDRRMDGDVPPLREHRLSLEVHSTARGRKEASAIADRIEGLLAGAALALDGHRLVSLRPVDRTFATAGDRRSEIATLRFRAVTEPAQ</sequence>
<name>A0AAE4AWK1_9HYPH</name>
<dbReference type="EMBL" id="JAUSUL010000009">
    <property type="protein sequence ID" value="MDQ0317834.1"/>
    <property type="molecule type" value="Genomic_DNA"/>
</dbReference>
<dbReference type="Gene3D" id="3.30.2000.30">
    <property type="match status" value="1"/>
</dbReference>
<evidence type="ECO:0000313" key="1">
    <source>
        <dbReference type="EMBL" id="MDQ0317834.1"/>
    </source>
</evidence>
<dbReference type="Proteomes" id="UP001229244">
    <property type="component" value="Unassembled WGS sequence"/>
</dbReference>
<keyword evidence="2" id="KW-1185">Reference proteome</keyword>
<proteinExistence type="predicted"/>
<dbReference type="RefSeq" id="WP_306887761.1">
    <property type="nucleotide sequence ID" value="NZ_JAUSUL010000009.1"/>
</dbReference>
<comment type="caution">
    <text evidence="1">The sequence shown here is derived from an EMBL/GenBank/DDBJ whole genome shotgun (WGS) entry which is preliminary data.</text>
</comment>
<dbReference type="Pfam" id="PF11367">
    <property type="entry name" value="Tail_completion_gp17"/>
    <property type="match status" value="1"/>
</dbReference>
<dbReference type="InterPro" id="IPR053745">
    <property type="entry name" value="Viral_Tail_Comp_sf"/>
</dbReference>
<accession>A0AAE4AWK1</accession>
<evidence type="ECO:0008006" key="3">
    <source>
        <dbReference type="Google" id="ProtNLM"/>
    </source>
</evidence>
<protein>
    <recommendedName>
        <fullName evidence="3">DUF3168 domain-containing protein</fullName>
    </recommendedName>
</protein>
<reference evidence="1" key="1">
    <citation type="submission" date="2023-07" db="EMBL/GenBank/DDBJ databases">
        <title>Genomic Encyclopedia of Type Strains, Phase IV (KMG-IV): sequencing the most valuable type-strain genomes for metagenomic binning, comparative biology and taxonomic classification.</title>
        <authorList>
            <person name="Goeker M."/>
        </authorList>
    </citation>
    <scope>NUCLEOTIDE SEQUENCE</scope>
    <source>
        <strain evidence="1">DSM 21202</strain>
    </source>
</reference>
<organism evidence="1 2">
    <name type="scientific">Amorphus orientalis</name>
    <dbReference type="NCBI Taxonomy" id="649198"/>
    <lineage>
        <taxon>Bacteria</taxon>
        <taxon>Pseudomonadati</taxon>
        <taxon>Pseudomonadota</taxon>
        <taxon>Alphaproteobacteria</taxon>
        <taxon>Hyphomicrobiales</taxon>
        <taxon>Amorphaceae</taxon>
        <taxon>Amorphus</taxon>
    </lineage>
</organism>
<dbReference type="InterPro" id="IPR021508">
    <property type="entry name" value="Gp17-like"/>
</dbReference>
<dbReference type="AlphaFoldDB" id="A0AAE4AWK1"/>
<gene>
    <name evidence="1" type="ORF">J2S73_004321</name>
</gene>
<evidence type="ECO:0000313" key="2">
    <source>
        <dbReference type="Proteomes" id="UP001229244"/>
    </source>
</evidence>